<evidence type="ECO:0000256" key="2">
    <source>
        <dbReference type="ARBA" id="ARBA00022741"/>
    </source>
</evidence>
<dbReference type="GO" id="GO:0005524">
    <property type="term" value="F:ATP binding"/>
    <property type="evidence" value="ECO:0007669"/>
    <property type="project" value="UniProtKB-KW"/>
</dbReference>
<keyword evidence="4" id="KW-0175">Coiled coil</keyword>
<dbReference type="PANTHER" id="PTHR42855:SF2">
    <property type="entry name" value="DRUG RESISTANCE ABC TRANSPORTER,ATP-BINDING PROTEIN"/>
    <property type="match status" value="1"/>
</dbReference>
<dbReference type="AlphaFoldDB" id="A0A0C1UKG2"/>
<dbReference type="Gene3D" id="3.40.50.300">
    <property type="entry name" value="P-loop containing nucleotide triphosphate hydrolases"/>
    <property type="match status" value="2"/>
</dbReference>
<feature type="coiled-coil region" evidence="4">
    <location>
        <begin position="101"/>
        <end position="131"/>
    </location>
</feature>
<dbReference type="PANTHER" id="PTHR42855">
    <property type="entry name" value="ABC TRANSPORTER ATP-BINDING SUBUNIT"/>
    <property type="match status" value="1"/>
</dbReference>
<dbReference type="OrthoDB" id="9801441at2"/>
<dbReference type="InterPro" id="IPR003593">
    <property type="entry name" value="AAA+_ATPase"/>
</dbReference>
<dbReference type="InterPro" id="IPR032781">
    <property type="entry name" value="ABC_tran_Xtn"/>
</dbReference>
<keyword evidence="7" id="KW-1185">Reference proteome</keyword>
<reference evidence="6 7" key="1">
    <citation type="journal article" date="2015" name="Infect. Genet. Evol.">
        <title>Genomic sequences of six botulinum neurotoxin-producing strains representing three clostridial species illustrate the mobility and diversity of botulinum neurotoxin genes.</title>
        <authorList>
            <person name="Smith T.J."/>
            <person name="Hill K.K."/>
            <person name="Xie G."/>
            <person name="Foley B.T."/>
            <person name="Williamson C.H."/>
            <person name="Foster J.T."/>
            <person name="Johnson S.L."/>
            <person name="Chertkov O."/>
            <person name="Teshima H."/>
            <person name="Gibbons H.S."/>
            <person name="Johnsky L.A."/>
            <person name="Karavis M.A."/>
            <person name="Smith L.A."/>
        </authorList>
    </citation>
    <scope>NUCLEOTIDE SEQUENCE [LARGE SCALE GENOMIC DNA]</scope>
    <source>
        <strain evidence="6 7">CDC 2741</strain>
    </source>
</reference>
<accession>A0A0C1UKG2</accession>
<sequence>MFELSLDGIKKYMDANLILEDITFQVYAGEKVGIVGANGSGKSTILKLIAGIEPMNYCVGYPGATSPGYDEGFISIPRDATRAYLEQIPQYPEGLKVIDVLNLAFEEAHSIEREMHKLEDKMKALEGAELEKVLRQYSDLVQLYEVNGGYDIEEKLGKICTGLKFDDSFLNKDFSLLSGGEKTTVVLGKLLIDNPDILLLDEPTNHLDMDSIEWLEGYLKAYKGIVIIVSHDRYFLDNVVTKIVEIEDMKSIAYKGNYSSYVNQKEENMRIQFQNFREQQKKINAMEKTVKDLRDWAMRADNNKFFRRAASIQIKLDKMDKIEKPIFEKQNMKLNLKSAQRSGNETIKAIELSKSFEDKVIFKDANLLINFSERVALIGPNGCGKTTFLKLLLGEEQPDNGVVELGANVMAAYLPQKITFKNEELTVLECFREDISILEGKAREYLSKFMFYGKSVFKKVKHLSGGEKIRLKLGKLLYEDINLLILDEPTNHLDIDSIETFEEALEEFKGTIFFISHDRYFINKIGERVIAVEDNVLKSYSGNYDYYKSVKDELNLKAPKEPVIKAEKNKKPRNIDESKKKEAEKAKAEKRVESLENEIRELDLAMSNSLLDYEELNKLYCRKEELNKELDIVMEAWLSLEN</sequence>
<dbReference type="FunFam" id="3.40.50.300:FF:000309">
    <property type="entry name" value="ABC transporter ATP-binding protein"/>
    <property type="match status" value="1"/>
</dbReference>
<dbReference type="SMART" id="SM00382">
    <property type="entry name" value="AAA"/>
    <property type="match status" value="2"/>
</dbReference>
<comment type="caution">
    <text evidence="6">The sequence shown here is derived from an EMBL/GenBank/DDBJ whole genome shotgun (WGS) entry which is preliminary data.</text>
</comment>
<name>A0A0C1UKG2_9CLOT</name>
<keyword evidence="3" id="KW-0067">ATP-binding</keyword>
<dbReference type="InterPro" id="IPR027417">
    <property type="entry name" value="P-loop_NTPase"/>
</dbReference>
<dbReference type="Proteomes" id="UP000031366">
    <property type="component" value="Unassembled WGS sequence"/>
</dbReference>
<dbReference type="SUPFAM" id="SSF52540">
    <property type="entry name" value="P-loop containing nucleoside triphosphate hydrolases"/>
    <property type="match status" value="2"/>
</dbReference>
<dbReference type="FunFam" id="3.40.50.300:FF:000011">
    <property type="entry name" value="Putative ABC transporter ATP-binding component"/>
    <property type="match status" value="1"/>
</dbReference>
<dbReference type="EMBL" id="AYSO01000013">
    <property type="protein sequence ID" value="KIE47765.1"/>
    <property type="molecule type" value="Genomic_DNA"/>
</dbReference>
<evidence type="ECO:0000256" key="1">
    <source>
        <dbReference type="ARBA" id="ARBA00022737"/>
    </source>
</evidence>
<keyword evidence="1" id="KW-0677">Repeat</keyword>
<organism evidence="6 7">
    <name type="scientific">Clostridium argentinense CDC 2741</name>
    <dbReference type="NCBI Taxonomy" id="1418104"/>
    <lineage>
        <taxon>Bacteria</taxon>
        <taxon>Bacillati</taxon>
        <taxon>Bacillota</taxon>
        <taxon>Clostridia</taxon>
        <taxon>Eubacteriales</taxon>
        <taxon>Clostridiaceae</taxon>
        <taxon>Clostridium</taxon>
    </lineage>
</organism>
<keyword evidence="2" id="KW-0547">Nucleotide-binding</keyword>
<feature type="domain" description="ABC transporter" evidence="5">
    <location>
        <begin position="4"/>
        <end position="273"/>
    </location>
</feature>
<dbReference type="Pfam" id="PF12848">
    <property type="entry name" value="ABC_tran_Xtn"/>
    <property type="match status" value="1"/>
</dbReference>
<dbReference type="PROSITE" id="PS50893">
    <property type="entry name" value="ABC_TRANSPORTER_2"/>
    <property type="match status" value="2"/>
</dbReference>
<evidence type="ECO:0000313" key="7">
    <source>
        <dbReference type="Proteomes" id="UP000031366"/>
    </source>
</evidence>
<dbReference type="STRING" id="29341.RSJ17_17170"/>
<evidence type="ECO:0000313" key="6">
    <source>
        <dbReference type="EMBL" id="KIE47765.1"/>
    </source>
</evidence>
<dbReference type="InterPro" id="IPR003439">
    <property type="entry name" value="ABC_transporter-like_ATP-bd"/>
</dbReference>
<evidence type="ECO:0000256" key="3">
    <source>
        <dbReference type="ARBA" id="ARBA00022840"/>
    </source>
</evidence>
<dbReference type="RefSeq" id="WP_039631062.1">
    <property type="nucleotide sequence ID" value="NZ_AYSO01000013.1"/>
</dbReference>
<feature type="coiled-coil region" evidence="4">
    <location>
        <begin position="578"/>
        <end position="636"/>
    </location>
</feature>
<proteinExistence type="predicted"/>
<evidence type="ECO:0000259" key="5">
    <source>
        <dbReference type="PROSITE" id="PS50893"/>
    </source>
</evidence>
<dbReference type="Pfam" id="PF00005">
    <property type="entry name" value="ABC_tran"/>
    <property type="match status" value="2"/>
</dbReference>
<evidence type="ECO:0000256" key="4">
    <source>
        <dbReference type="SAM" id="Coils"/>
    </source>
</evidence>
<dbReference type="GO" id="GO:0016887">
    <property type="term" value="F:ATP hydrolysis activity"/>
    <property type="evidence" value="ECO:0007669"/>
    <property type="project" value="InterPro"/>
</dbReference>
<protein>
    <submittedName>
        <fullName evidence="6">Miro-like family protein</fullName>
    </submittedName>
</protein>
<dbReference type="NCBIfam" id="NF000355">
    <property type="entry name" value="ribo_prot_ABC_F"/>
    <property type="match status" value="1"/>
</dbReference>
<dbReference type="CDD" id="cd03221">
    <property type="entry name" value="ABCF_EF-3"/>
    <property type="match status" value="2"/>
</dbReference>
<gene>
    <name evidence="6" type="ORF">U732_3759</name>
</gene>
<dbReference type="InterPro" id="IPR051309">
    <property type="entry name" value="ABCF_ATPase"/>
</dbReference>
<dbReference type="GO" id="GO:0003677">
    <property type="term" value="F:DNA binding"/>
    <property type="evidence" value="ECO:0007669"/>
    <property type="project" value="InterPro"/>
</dbReference>
<feature type="domain" description="ABC transporter" evidence="5">
    <location>
        <begin position="347"/>
        <end position="559"/>
    </location>
</feature>